<keyword evidence="1" id="KW-0472">Membrane</keyword>
<accession>A0ABV0JTD2</accession>
<sequence length="301" mass="33292">MSSFRRAFWRYPLFQIPLMFLSLCLIAALLCWLLGLGRPKVAVAIALDLSTSTYGTQFNAPGTIMYQEVQAVQSYLAENAQLRNANQVQVLGFGGVVQSLTGNEFKTDSKQVSDELTQALQNPDLPQLVANNTTDINAAIQKGTEALSGVSDRCRELLLVTDGGANVSPNVVSNAVARKVKVNAIVVGADSPELKLTAFTTGGIYASGETSNLQRFFTERFFTRFNSNRQWIILWLGAAWIALMWTLTLIFDKFIFQGLFKLPMNLSGQLSLGNALFWSVLTPIIIWQIWKTLDLPFFSSC</sequence>
<dbReference type="SUPFAM" id="SSF53300">
    <property type="entry name" value="vWA-like"/>
    <property type="match status" value="1"/>
</dbReference>
<dbReference type="PROSITE" id="PS50234">
    <property type="entry name" value="VWFA"/>
    <property type="match status" value="1"/>
</dbReference>
<dbReference type="CDD" id="cd00198">
    <property type="entry name" value="vWFA"/>
    <property type="match status" value="1"/>
</dbReference>
<evidence type="ECO:0000259" key="2">
    <source>
        <dbReference type="PROSITE" id="PS50234"/>
    </source>
</evidence>
<dbReference type="Proteomes" id="UP001442494">
    <property type="component" value="Unassembled WGS sequence"/>
</dbReference>
<evidence type="ECO:0000313" key="4">
    <source>
        <dbReference type="Proteomes" id="UP001442494"/>
    </source>
</evidence>
<dbReference type="InterPro" id="IPR002035">
    <property type="entry name" value="VWF_A"/>
</dbReference>
<evidence type="ECO:0000256" key="1">
    <source>
        <dbReference type="SAM" id="Phobius"/>
    </source>
</evidence>
<reference evidence="3 4" key="1">
    <citation type="submission" date="2022-04" db="EMBL/GenBank/DDBJ databases">
        <title>Positive selection, recombination, and allopatry shape intraspecific diversity of widespread and dominant cyanobacteria.</title>
        <authorList>
            <person name="Wei J."/>
            <person name="Shu W."/>
            <person name="Hu C."/>
        </authorList>
    </citation>
    <scope>NUCLEOTIDE SEQUENCE [LARGE SCALE GENOMIC DNA]</scope>
    <source>
        <strain evidence="3 4">GB2-A5</strain>
    </source>
</reference>
<dbReference type="Pfam" id="PF13519">
    <property type="entry name" value="VWA_2"/>
    <property type="match status" value="1"/>
</dbReference>
<gene>
    <name evidence="3" type="ORF">NDI37_19645</name>
</gene>
<feature type="domain" description="VWFA" evidence="2">
    <location>
        <begin position="42"/>
        <end position="221"/>
    </location>
</feature>
<dbReference type="SMART" id="SM00327">
    <property type="entry name" value="VWA"/>
    <property type="match status" value="1"/>
</dbReference>
<protein>
    <submittedName>
        <fullName evidence="3">VWA domain-containing protein</fullName>
    </submittedName>
</protein>
<comment type="caution">
    <text evidence="3">The sequence shown here is derived from an EMBL/GenBank/DDBJ whole genome shotgun (WGS) entry which is preliminary data.</text>
</comment>
<dbReference type="RefSeq" id="WP_190422984.1">
    <property type="nucleotide sequence ID" value="NZ_JAMPKK010000048.1"/>
</dbReference>
<keyword evidence="4" id="KW-1185">Reference proteome</keyword>
<keyword evidence="1" id="KW-1133">Transmembrane helix</keyword>
<dbReference type="InterPro" id="IPR036465">
    <property type="entry name" value="vWFA_dom_sf"/>
</dbReference>
<evidence type="ECO:0000313" key="3">
    <source>
        <dbReference type="EMBL" id="MEP0866672.1"/>
    </source>
</evidence>
<organism evidence="3 4">
    <name type="scientific">Funiculus sociatus GB2-A5</name>
    <dbReference type="NCBI Taxonomy" id="2933946"/>
    <lineage>
        <taxon>Bacteria</taxon>
        <taxon>Bacillati</taxon>
        <taxon>Cyanobacteriota</taxon>
        <taxon>Cyanophyceae</taxon>
        <taxon>Coleofasciculales</taxon>
        <taxon>Coleofasciculaceae</taxon>
        <taxon>Funiculus</taxon>
    </lineage>
</organism>
<keyword evidence="1" id="KW-0812">Transmembrane</keyword>
<dbReference type="Gene3D" id="3.40.50.410">
    <property type="entry name" value="von Willebrand factor, type A domain"/>
    <property type="match status" value="1"/>
</dbReference>
<feature type="transmembrane region" description="Helical" evidence="1">
    <location>
        <begin position="272"/>
        <end position="290"/>
    </location>
</feature>
<proteinExistence type="predicted"/>
<dbReference type="EMBL" id="JAMPKK010000048">
    <property type="protein sequence ID" value="MEP0866672.1"/>
    <property type="molecule type" value="Genomic_DNA"/>
</dbReference>
<name>A0ABV0JTD2_9CYAN</name>
<feature type="transmembrane region" description="Helical" evidence="1">
    <location>
        <begin position="231"/>
        <end position="251"/>
    </location>
</feature>